<evidence type="ECO:0000313" key="1">
    <source>
        <dbReference type="EMBL" id="KAG9335226.1"/>
    </source>
</evidence>
<dbReference type="Proteomes" id="UP000824540">
    <property type="component" value="Unassembled WGS sequence"/>
</dbReference>
<dbReference type="InterPro" id="IPR008547">
    <property type="entry name" value="DUF829_TMEM53"/>
</dbReference>
<dbReference type="SUPFAM" id="SSF53474">
    <property type="entry name" value="alpha/beta-Hydrolases"/>
    <property type="match status" value="1"/>
</dbReference>
<proteinExistence type="predicted"/>
<reference evidence="1" key="1">
    <citation type="thesis" date="2021" institute="BYU ScholarsArchive" country="Provo, UT, USA">
        <title>Applications of and Algorithms for Genome Assembly and Genomic Analyses with an Emphasis on Marine Teleosts.</title>
        <authorList>
            <person name="Pickett B.D."/>
        </authorList>
    </citation>
    <scope>NUCLEOTIDE SEQUENCE</scope>
    <source>
        <strain evidence="1">HI-2016</strain>
    </source>
</reference>
<name>A0A8T2N5M5_9TELE</name>
<dbReference type="Gene3D" id="3.40.50.1820">
    <property type="entry name" value="alpha/beta hydrolase"/>
    <property type="match status" value="1"/>
</dbReference>
<dbReference type="OrthoDB" id="77878at2759"/>
<organism evidence="1 2">
    <name type="scientific">Albula glossodonta</name>
    <name type="common">roundjaw bonefish</name>
    <dbReference type="NCBI Taxonomy" id="121402"/>
    <lineage>
        <taxon>Eukaryota</taxon>
        <taxon>Metazoa</taxon>
        <taxon>Chordata</taxon>
        <taxon>Craniata</taxon>
        <taxon>Vertebrata</taxon>
        <taxon>Euteleostomi</taxon>
        <taxon>Actinopterygii</taxon>
        <taxon>Neopterygii</taxon>
        <taxon>Teleostei</taxon>
        <taxon>Albuliformes</taxon>
        <taxon>Albulidae</taxon>
        <taxon>Albula</taxon>
    </lineage>
</organism>
<dbReference type="AlphaFoldDB" id="A0A8T2N5M5"/>
<keyword evidence="2" id="KW-1185">Reference proteome</keyword>
<sequence length="274" mass="31463">MSSGLATASGPTIHKISKSITLYQNNLSAAPAPPAGTARPLVLLFPWLGARPQALLRYWQLYLKAGFDMLTVESNASQFLWPRWGLQYGAEILEVLQREGFDSRPLLVHAFSIGGYTFTQLLVHMSREPKRYLSLTDRIKGHIYDSLVFGSLEKMAIGLGRTILPQLEFLVRWAALFYFWLFKSYTVDYFDVGIATFRNSPVKAPALFFYCENDAMCDHEGLGTMLEEWKRQGREVWSRKWTESTHAGHLRRHPEEYLSTLDDFLQHLNIRAHM</sequence>
<dbReference type="GO" id="GO:0017171">
    <property type="term" value="F:serine hydrolase activity"/>
    <property type="evidence" value="ECO:0007669"/>
    <property type="project" value="TreeGrafter"/>
</dbReference>
<accession>A0A8T2N5M5</accession>
<dbReference type="Pfam" id="PF05705">
    <property type="entry name" value="DUF829"/>
    <property type="match status" value="1"/>
</dbReference>
<comment type="caution">
    <text evidence="1">The sequence shown here is derived from an EMBL/GenBank/DDBJ whole genome shotgun (WGS) entry which is preliminary data.</text>
</comment>
<gene>
    <name evidence="1" type="ORF">JZ751_005581</name>
</gene>
<evidence type="ECO:0000313" key="2">
    <source>
        <dbReference type="Proteomes" id="UP000824540"/>
    </source>
</evidence>
<dbReference type="PANTHER" id="PTHR20908">
    <property type="entry name" value="LD15586P"/>
    <property type="match status" value="1"/>
</dbReference>
<dbReference type="EMBL" id="JAFBMS010000127">
    <property type="protein sequence ID" value="KAG9335226.1"/>
    <property type="molecule type" value="Genomic_DNA"/>
</dbReference>
<protein>
    <submittedName>
        <fullName evidence="1">Uncharacterized protein</fullName>
    </submittedName>
</protein>
<dbReference type="InterPro" id="IPR029058">
    <property type="entry name" value="AB_hydrolase_fold"/>
</dbReference>
<dbReference type="PANTHER" id="PTHR20908:SF4">
    <property type="entry name" value="SI:DKEY-5I3.5"/>
    <property type="match status" value="1"/>
</dbReference>